<feature type="non-terminal residue" evidence="1">
    <location>
        <position position="1"/>
    </location>
</feature>
<sequence length="63" mass="6950">AAGNTRDPPPAQIRAGSDSVSTCLGRRRERHVYACPGSWCRHACRLFHRMEADMQLTVAVVAL</sequence>
<feature type="non-terminal residue" evidence="1">
    <location>
        <position position="63"/>
    </location>
</feature>
<accession>A0A6J4M5U3</accession>
<reference evidence="1" key="1">
    <citation type="submission" date="2020-02" db="EMBL/GenBank/DDBJ databases">
        <authorList>
            <person name="Meier V. D."/>
        </authorList>
    </citation>
    <scope>NUCLEOTIDE SEQUENCE</scope>
    <source>
        <strain evidence="1">AVDCRST_MAG71</strain>
    </source>
</reference>
<gene>
    <name evidence="1" type="ORF">AVDCRST_MAG71-2667</name>
</gene>
<proteinExistence type="predicted"/>
<evidence type="ECO:0000313" key="1">
    <source>
        <dbReference type="EMBL" id="CAA9348984.1"/>
    </source>
</evidence>
<dbReference type="AlphaFoldDB" id="A0A6J4M5U3"/>
<dbReference type="EMBL" id="CADCUA010000624">
    <property type="protein sequence ID" value="CAA9348984.1"/>
    <property type="molecule type" value="Genomic_DNA"/>
</dbReference>
<protein>
    <submittedName>
        <fullName evidence="1">Uncharacterized protein</fullName>
    </submittedName>
</protein>
<organism evidence="1">
    <name type="scientific">uncultured Lysobacter sp</name>
    <dbReference type="NCBI Taxonomy" id="271060"/>
    <lineage>
        <taxon>Bacteria</taxon>
        <taxon>Pseudomonadati</taxon>
        <taxon>Pseudomonadota</taxon>
        <taxon>Gammaproteobacteria</taxon>
        <taxon>Lysobacterales</taxon>
        <taxon>Lysobacteraceae</taxon>
        <taxon>Lysobacter</taxon>
        <taxon>environmental samples</taxon>
    </lineage>
</organism>
<name>A0A6J4M5U3_9GAMM</name>